<gene>
    <name evidence="5" type="primary">rpmB</name>
    <name evidence="7" type="ORF">AL01_02600</name>
</gene>
<dbReference type="InterPro" id="IPR037147">
    <property type="entry name" value="Ribosomal_bL28_sf"/>
</dbReference>
<keyword evidence="3 5" id="KW-0687">Ribonucleoprotein</keyword>
<dbReference type="NCBIfam" id="TIGR00009">
    <property type="entry name" value="L28"/>
    <property type="match status" value="1"/>
</dbReference>
<keyword evidence="8" id="KW-1185">Reference proteome</keyword>
<dbReference type="GO" id="GO:0006412">
    <property type="term" value="P:translation"/>
    <property type="evidence" value="ECO:0007669"/>
    <property type="project" value="UniProtKB-UniRule"/>
</dbReference>
<dbReference type="PANTHER" id="PTHR13528">
    <property type="entry name" value="39S RIBOSOMAL PROTEIN L28, MITOCHONDRIAL"/>
    <property type="match status" value="1"/>
</dbReference>
<evidence type="ECO:0000256" key="5">
    <source>
        <dbReference type="HAMAP-Rule" id="MF_00373"/>
    </source>
</evidence>
<protein>
    <recommendedName>
        <fullName evidence="4 5">Large ribosomal subunit protein bL28</fullName>
    </recommendedName>
</protein>
<evidence type="ECO:0000256" key="4">
    <source>
        <dbReference type="ARBA" id="ARBA00035174"/>
    </source>
</evidence>
<accession>A0A1S8GSB3</accession>
<reference evidence="7 8" key="1">
    <citation type="journal article" date="2016" name="PLoS ONE">
        <title>Whole-Genome Sequence Analysis of Bombella intestini LMG 28161T, a Novel Acetic Acid Bacterium Isolated from the Crop of a Red-Tailed Bumble Bee, Bombus lapidarius.</title>
        <authorList>
            <person name="Li L."/>
            <person name="Illeghems K."/>
            <person name="Van Kerrebroeck S."/>
            <person name="Borremans W."/>
            <person name="Cleenwerck I."/>
            <person name="Smagghe G."/>
            <person name="De Vuyst L."/>
            <person name="Vandamme P."/>
        </authorList>
    </citation>
    <scope>NUCLEOTIDE SEQUENCE [LARGE SCALE GENOMIC DNA]</scope>
    <source>
        <strain evidence="7 8">R-52487</strain>
    </source>
</reference>
<organism evidence="7 8">
    <name type="scientific">Bombella intestini</name>
    <dbReference type="NCBI Taxonomy" id="1539051"/>
    <lineage>
        <taxon>Bacteria</taxon>
        <taxon>Pseudomonadati</taxon>
        <taxon>Pseudomonadota</taxon>
        <taxon>Alphaproteobacteria</taxon>
        <taxon>Acetobacterales</taxon>
        <taxon>Acetobacteraceae</taxon>
        <taxon>Bombella</taxon>
    </lineage>
</organism>
<proteinExistence type="inferred from homology"/>
<keyword evidence="2 5" id="KW-0689">Ribosomal protein</keyword>
<sequence>MSRRCHVTGKGVLTGNNVSHANNKSRRRFLPNLQEATLLSDILEAPVRMRLSAKGIRTVEHNGGLDSFLLGTPNRKLTPEALVIKRRILRVQERKAAQPAA</sequence>
<dbReference type="STRING" id="1539051.AL01_02600"/>
<evidence type="ECO:0000256" key="1">
    <source>
        <dbReference type="ARBA" id="ARBA00008760"/>
    </source>
</evidence>
<name>A0A1S8GSB3_9PROT</name>
<dbReference type="AlphaFoldDB" id="A0A1S8GSB3"/>
<comment type="caution">
    <text evidence="7">The sequence shown here is derived from an EMBL/GenBank/DDBJ whole genome shotgun (WGS) entry which is preliminary data.</text>
</comment>
<feature type="region of interest" description="Disordered" evidence="6">
    <location>
        <begin position="1"/>
        <end position="20"/>
    </location>
</feature>
<dbReference type="InterPro" id="IPR001383">
    <property type="entry name" value="Ribosomal_bL28_bact-type"/>
</dbReference>
<dbReference type="GO" id="GO:0022625">
    <property type="term" value="C:cytosolic large ribosomal subunit"/>
    <property type="evidence" value="ECO:0007669"/>
    <property type="project" value="TreeGrafter"/>
</dbReference>
<comment type="similarity">
    <text evidence="1 5">Belongs to the bacterial ribosomal protein bL28 family.</text>
</comment>
<dbReference type="Pfam" id="PF00830">
    <property type="entry name" value="Ribosomal_L28"/>
    <property type="match status" value="1"/>
</dbReference>
<dbReference type="EMBL" id="JATM01000001">
    <property type="protein sequence ID" value="OOL19865.1"/>
    <property type="molecule type" value="Genomic_DNA"/>
</dbReference>
<dbReference type="OrthoDB" id="9805609at2"/>
<dbReference type="InterPro" id="IPR026569">
    <property type="entry name" value="Ribosomal_bL28"/>
</dbReference>
<dbReference type="HAMAP" id="MF_00373">
    <property type="entry name" value="Ribosomal_bL28"/>
    <property type="match status" value="1"/>
</dbReference>
<dbReference type="RefSeq" id="WP_077395677.1">
    <property type="nucleotide sequence ID" value="NZ_JATM01000001.1"/>
</dbReference>
<dbReference type="GO" id="GO:0003735">
    <property type="term" value="F:structural constituent of ribosome"/>
    <property type="evidence" value="ECO:0007669"/>
    <property type="project" value="InterPro"/>
</dbReference>
<evidence type="ECO:0000256" key="3">
    <source>
        <dbReference type="ARBA" id="ARBA00023274"/>
    </source>
</evidence>
<dbReference type="InterPro" id="IPR034704">
    <property type="entry name" value="Ribosomal_bL28/bL31-like_sf"/>
</dbReference>
<dbReference type="PANTHER" id="PTHR13528:SF2">
    <property type="entry name" value="LARGE RIBOSOMAL SUBUNIT PROTEIN BL28M"/>
    <property type="match status" value="1"/>
</dbReference>
<dbReference type="Gene3D" id="2.30.170.40">
    <property type="entry name" value="Ribosomal protein L28/L24"/>
    <property type="match status" value="1"/>
</dbReference>
<evidence type="ECO:0000313" key="8">
    <source>
        <dbReference type="Proteomes" id="UP000200980"/>
    </source>
</evidence>
<dbReference type="SUPFAM" id="SSF143800">
    <property type="entry name" value="L28p-like"/>
    <property type="match status" value="1"/>
</dbReference>
<evidence type="ECO:0000256" key="6">
    <source>
        <dbReference type="SAM" id="MobiDB-lite"/>
    </source>
</evidence>
<evidence type="ECO:0000256" key="2">
    <source>
        <dbReference type="ARBA" id="ARBA00022980"/>
    </source>
</evidence>
<dbReference type="Proteomes" id="UP000200980">
    <property type="component" value="Unassembled WGS sequence"/>
</dbReference>
<evidence type="ECO:0000313" key="7">
    <source>
        <dbReference type="EMBL" id="OOL19865.1"/>
    </source>
</evidence>